<comment type="caution">
    <text evidence="2">The sequence shown here is derived from an EMBL/GenBank/DDBJ whole genome shotgun (WGS) entry which is preliminary data.</text>
</comment>
<protein>
    <recommendedName>
        <fullName evidence="4">BAH domain-containing protein</fullName>
    </recommendedName>
</protein>
<dbReference type="AlphaFoldDB" id="A0A397G3T9"/>
<evidence type="ECO:0000313" key="2">
    <source>
        <dbReference type="EMBL" id="RHZ44006.1"/>
    </source>
</evidence>
<sequence>MSAIRKTKKKFQSPRSKFTYVRNSKNNPSNLNTSHNHFDNMFNEDNLQEYFDKYNESDNNNQQQQENMMIENNTYFTGDSVIFWSNSSKNNIMKGQIRAIIHNDKKEILIKIEKYNELNELPHNIQRKRQKKINNNKSLWLVEEDFCFIFKNNLISKLNVFFDKNNNNNINQYDYFINEIIYKKSGVFITRPIESRQPLPCEYIQEPYNPKNLPVEYIYNLEICPFIKENF</sequence>
<proteinExistence type="predicted"/>
<evidence type="ECO:0000313" key="3">
    <source>
        <dbReference type="Proteomes" id="UP000266861"/>
    </source>
</evidence>
<feature type="compositionally biased region" description="Polar residues" evidence="1">
    <location>
        <begin position="13"/>
        <end position="31"/>
    </location>
</feature>
<evidence type="ECO:0000256" key="1">
    <source>
        <dbReference type="SAM" id="MobiDB-lite"/>
    </source>
</evidence>
<keyword evidence="3" id="KW-1185">Reference proteome</keyword>
<dbReference type="Proteomes" id="UP000266861">
    <property type="component" value="Unassembled WGS sequence"/>
</dbReference>
<feature type="region of interest" description="Disordered" evidence="1">
    <location>
        <begin position="1"/>
        <end position="31"/>
    </location>
</feature>
<accession>A0A397G3T9</accession>
<evidence type="ECO:0008006" key="4">
    <source>
        <dbReference type="Google" id="ProtNLM"/>
    </source>
</evidence>
<gene>
    <name evidence="2" type="ORF">Glove_779g1</name>
</gene>
<dbReference type="EMBL" id="PQFF01000599">
    <property type="protein sequence ID" value="RHZ44006.1"/>
    <property type="molecule type" value="Genomic_DNA"/>
</dbReference>
<feature type="compositionally biased region" description="Basic residues" evidence="1">
    <location>
        <begin position="1"/>
        <end position="12"/>
    </location>
</feature>
<name>A0A397G3T9_9GLOM</name>
<reference evidence="2 3" key="1">
    <citation type="submission" date="2018-08" db="EMBL/GenBank/DDBJ databases">
        <title>Genome and evolution of the arbuscular mycorrhizal fungus Diversispora epigaea (formerly Glomus versiforme) and its bacterial endosymbionts.</title>
        <authorList>
            <person name="Sun X."/>
            <person name="Fei Z."/>
            <person name="Harrison M."/>
        </authorList>
    </citation>
    <scope>NUCLEOTIDE SEQUENCE [LARGE SCALE GENOMIC DNA]</scope>
    <source>
        <strain evidence="2 3">IT104</strain>
    </source>
</reference>
<organism evidence="2 3">
    <name type="scientific">Diversispora epigaea</name>
    <dbReference type="NCBI Taxonomy" id="1348612"/>
    <lineage>
        <taxon>Eukaryota</taxon>
        <taxon>Fungi</taxon>
        <taxon>Fungi incertae sedis</taxon>
        <taxon>Mucoromycota</taxon>
        <taxon>Glomeromycotina</taxon>
        <taxon>Glomeromycetes</taxon>
        <taxon>Diversisporales</taxon>
        <taxon>Diversisporaceae</taxon>
        <taxon>Diversispora</taxon>
    </lineage>
</organism>